<comment type="caution">
    <text evidence="1">The sequence shown here is derived from an EMBL/GenBank/DDBJ whole genome shotgun (WGS) entry which is preliminary data.</text>
</comment>
<accession>A0A557Y142</accession>
<sequence>MTAPRLCWAGSMRLAVVVAIVAGFAVLTGAAPPRAAAGEPGATPFVRIRIDQVTPDVVTTTSPPVITVSGMVTNIGDRPVHDVMVRLEHAAAVTASTGLRTSLDGGTEQYQPVSDFLTVAPELQRGQGAGFTLSAPLRPLTKSSFGIDAPGIYPVLVNVNGTPDYGAPARLDNARFLLPVVGVPPDRADDLDSTVAPDTSKPVWITMLWPLADRPRLAPGFPGGSIPVRLVDDELATSLAAGGRLDILLSAAEVATSHDVDPDGAVGRALCLAVDPDLLVTVNAMTAGYVVSDAPDGPAQRPGTPTHPGTGQAAAIAWLNRLRALAHRLCVAPLPYAQADLDALQRVNDPGLSAIATTSVGGIVDRILDVAATRGATLLPDGPLTGRTVNLLSATESGVNGSTVAIAAADLAVHDGPGAPGRSLPDAADTTPRRVSPQVVVAPFDPAVGAALAGAGTNPAVPTYLDSSLAVRLAHDSPTARRQDALGSIFWHALQ</sequence>
<feature type="non-terminal residue" evidence="1">
    <location>
        <position position="495"/>
    </location>
</feature>
<evidence type="ECO:0000313" key="2">
    <source>
        <dbReference type="Proteomes" id="UP000320513"/>
    </source>
</evidence>
<dbReference type="EMBL" id="VMQU01000003">
    <property type="protein sequence ID" value="TVS92299.1"/>
    <property type="molecule type" value="Genomic_DNA"/>
</dbReference>
<gene>
    <name evidence="1" type="ORF">FPZ47_01425</name>
</gene>
<protein>
    <recommendedName>
        <fullName evidence="3">Glycoprotein</fullName>
    </recommendedName>
</protein>
<keyword evidence="2" id="KW-1185">Reference proteome</keyword>
<dbReference type="Proteomes" id="UP000320513">
    <property type="component" value="Unassembled WGS sequence"/>
</dbReference>
<dbReference type="AlphaFoldDB" id="A0A557Y142"/>
<evidence type="ECO:0000313" key="1">
    <source>
        <dbReference type="EMBL" id="TVS92299.1"/>
    </source>
</evidence>
<proteinExistence type="predicted"/>
<name>A0A557Y142_9MYCO</name>
<evidence type="ECO:0008006" key="3">
    <source>
        <dbReference type="Google" id="ProtNLM"/>
    </source>
</evidence>
<organism evidence="1 2">
    <name type="scientific">Mycobacterium helveticum</name>
    <dbReference type="NCBI Taxonomy" id="2592811"/>
    <lineage>
        <taxon>Bacteria</taxon>
        <taxon>Bacillati</taxon>
        <taxon>Actinomycetota</taxon>
        <taxon>Actinomycetes</taxon>
        <taxon>Mycobacteriales</taxon>
        <taxon>Mycobacteriaceae</taxon>
        <taxon>Mycobacterium</taxon>
    </lineage>
</organism>
<reference evidence="1 2" key="1">
    <citation type="submission" date="2019-07" db="EMBL/GenBank/DDBJ databases">
        <title>New Mycobacterium species.</title>
        <authorList>
            <person name="Tortoli E."/>
            <person name="Ghielmetti G."/>
            <person name="Friedel U."/>
            <person name="Trovato A."/>
        </authorList>
    </citation>
    <scope>NUCLEOTIDE SEQUENCE [LARGE SCALE GENOMIC DNA]</scope>
    <source>
        <strain evidence="1 2">16-83</strain>
    </source>
</reference>